<keyword evidence="2" id="KW-1185">Reference proteome</keyword>
<accession>A0A8H6EIS9</accession>
<protein>
    <submittedName>
        <fullName evidence="1">Uncharacterized protein</fullName>
    </submittedName>
</protein>
<proteinExistence type="predicted"/>
<evidence type="ECO:0000313" key="1">
    <source>
        <dbReference type="EMBL" id="KAF5873794.1"/>
    </source>
</evidence>
<dbReference type="Proteomes" id="UP000531561">
    <property type="component" value="Unassembled WGS sequence"/>
</dbReference>
<comment type="caution">
    <text evidence="1">The sequence shown here is derived from an EMBL/GenBank/DDBJ whole genome shotgun (WGS) entry which is preliminary data.</text>
</comment>
<dbReference type="OrthoDB" id="5386278at2759"/>
<name>A0A8H6EIS9_9HELO</name>
<dbReference type="AlphaFoldDB" id="A0A8H6EIS9"/>
<sequence length="95" mass="10662">MANPDVANPKSLDFTFPGTDIERKDVDEKIEYQTGSSVATGLAALVLHCFQVKLLRTGDRDKERVRQSFKRLKEHGGMLKAFKKNIGATEESDHK</sequence>
<organism evidence="1 2">
    <name type="scientific">Botrytis fragariae</name>
    <dbReference type="NCBI Taxonomy" id="1964551"/>
    <lineage>
        <taxon>Eukaryota</taxon>
        <taxon>Fungi</taxon>
        <taxon>Dikarya</taxon>
        <taxon>Ascomycota</taxon>
        <taxon>Pezizomycotina</taxon>
        <taxon>Leotiomycetes</taxon>
        <taxon>Helotiales</taxon>
        <taxon>Sclerotiniaceae</taxon>
        <taxon>Botrytis</taxon>
    </lineage>
</organism>
<reference evidence="1 2" key="1">
    <citation type="journal article" date="2020" name="Phytopathology">
        <title>A high-quality genome resource of Botrytis fragariae, a new and rapidly spreading fungal pathogen causing strawberry gray mold in the U.S.A.</title>
        <authorList>
            <person name="Wu Y."/>
            <person name="Saski C.A."/>
            <person name="Schnabel G."/>
            <person name="Xiao S."/>
            <person name="Hu M."/>
        </authorList>
    </citation>
    <scope>NUCLEOTIDE SEQUENCE [LARGE SCALE GENOMIC DNA]</scope>
    <source>
        <strain evidence="1 2">BVB16</strain>
    </source>
</reference>
<dbReference type="RefSeq" id="XP_037192740.1">
    <property type="nucleotide sequence ID" value="XM_037335645.1"/>
</dbReference>
<dbReference type="GeneID" id="59259337"/>
<gene>
    <name evidence="1" type="ORF">Bfra_005260</name>
</gene>
<evidence type="ECO:0000313" key="2">
    <source>
        <dbReference type="Proteomes" id="UP000531561"/>
    </source>
</evidence>
<dbReference type="EMBL" id="JABFCT010000008">
    <property type="protein sequence ID" value="KAF5873794.1"/>
    <property type="molecule type" value="Genomic_DNA"/>
</dbReference>